<dbReference type="GO" id="GO:0016020">
    <property type="term" value="C:membrane"/>
    <property type="evidence" value="ECO:0007669"/>
    <property type="project" value="UniProtKB-SubCell"/>
</dbReference>
<feature type="transmembrane region" description="Helical" evidence="7">
    <location>
        <begin position="217"/>
        <end position="239"/>
    </location>
</feature>
<dbReference type="EMBL" id="CAMAPD010000016">
    <property type="protein sequence ID" value="CAH9064368.1"/>
    <property type="molecule type" value="Genomic_DNA"/>
</dbReference>
<keyword evidence="11" id="KW-1185">Reference proteome</keyword>
<dbReference type="AlphaFoldDB" id="A0A9W4QZ15"/>
<evidence type="ECO:0000313" key="9">
    <source>
        <dbReference type="EMBL" id="CAH9059424.1"/>
    </source>
</evidence>
<keyword evidence="3" id="KW-0732">Signal</keyword>
<dbReference type="Proteomes" id="UP001152485">
    <property type="component" value="Unassembled WGS sequence"/>
</dbReference>
<dbReference type="EMBL" id="CAMAPC010000008">
    <property type="protein sequence ID" value="CAH9059424.1"/>
    <property type="molecule type" value="Genomic_DNA"/>
</dbReference>
<evidence type="ECO:0000256" key="6">
    <source>
        <dbReference type="SAM" id="Coils"/>
    </source>
</evidence>
<evidence type="ECO:0000256" key="5">
    <source>
        <dbReference type="ARBA" id="ARBA00023136"/>
    </source>
</evidence>
<keyword evidence="4 7" id="KW-1133">Transmembrane helix</keyword>
<comment type="caution">
    <text evidence="9">The sequence shown here is derived from an EMBL/GenBank/DDBJ whole genome shotgun (WGS) entry which is preliminary data.</text>
</comment>
<evidence type="ECO:0000313" key="12">
    <source>
        <dbReference type="Proteomes" id="UP001152485"/>
    </source>
</evidence>
<keyword evidence="2 7" id="KW-0812">Transmembrane</keyword>
<dbReference type="Pfam" id="PF08239">
    <property type="entry name" value="SH3_3"/>
    <property type="match status" value="1"/>
</dbReference>
<evidence type="ECO:0000256" key="4">
    <source>
        <dbReference type="ARBA" id="ARBA00022989"/>
    </source>
</evidence>
<dbReference type="PROSITE" id="PS51781">
    <property type="entry name" value="SH3B"/>
    <property type="match status" value="1"/>
</dbReference>
<dbReference type="InterPro" id="IPR003646">
    <property type="entry name" value="SH3-like_bac-type"/>
</dbReference>
<protein>
    <recommendedName>
        <fullName evidence="8">SH3b domain-containing protein</fullName>
    </recommendedName>
</protein>
<organism evidence="9 11">
    <name type="scientific">Pseudoalteromonas holothuriae</name>
    <dbReference type="NCBI Taxonomy" id="2963714"/>
    <lineage>
        <taxon>Bacteria</taxon>
        <taxon>Pseudomonadati</taxon>
        <taxon>Pseudomonadota</taxon>
        <taxon>Gammaproteobacteria</taxon>
        <taxon>Alteromonadales</taxon>
        <taxon>Pseudoalteromonadaceae</taxon>
        <taxon>Pseudoalteromonas</taxon>
    </lineage>
</organism>
<evidence type="ECO:0000259" key="8">
    <source>
        <dbReference type="PROSITE" id="PS51781"/>
    </source>
</evidence>
<keyword evidence="6" id="KW-0175">Coiled coil</keyword>
<sequence length="248" mass="28140">MISRFANFLLLRAAKFHHRLAIVMLNPYYFYKLSKTWVTLMLNRIVLPTLLVLCSHFSVAQTDDEQVLAQAAASTEQSANIGYIVDNLFIYMHSGPGKNYRILGSVDAGTPVTITSEIQEEFIQILDDKGRETWVEAKFVSTQPGLKQQLQQANETLKNSQIEVDTLRDELPLLQQANNDLLADNQRLQQSIDELQTSLNEQRQASTNKKQKEQHLMLTYGGAIALAGLLFGVILTLLLSRRKRYDGW</sequence>
<gene>
    <name evidence="9" type="ORF">PSECIP111854_02403</name>
    <name evidence="10" type="ORF">PSECIP111951_03115</name>
</gene>
<reference evidence="9 12" key="1">
    <citation type="submission" date="2022-07" db="EMBL/GenBank/DDBJ databases">
        <authorList>
            <person name="Criscuolo A."/>
        </authorList>
    </citation>
    <scope>NUCLEOTIDE SEQUENCE</scope>
    <source>
        <strain evidence="12">CIP 111951</strain>
        <strain evidence="9">CIP111854</strain>
        <strain evidence="10">CIP111951</strain>
    </source>
</reference>
<evidence type="ECO:0000313" key="10">
    <source>
        <dbReference type="EMBL" id="CAH9064368.1"/>
    </source>
</evidence>
<dbReference type="InterPro" id="IPR016476">
    <property type="entry name" value="SH3_dom_pro"/>
</dbReference>
<dbReference type="Gene3D" id="2.30.30.40">
    <property type="entry name" value="SH3 Domains"/>
    <property type="match status" value="1"/>
</dbReference>
<evidence type="ECO:0000256" key="7">
    <source>
        <dbReference type="SAM" id="Phobius"/>
    </source>
</evidence>
<dbReference type="NCBIfam" id="TIGR04211">
    <property type="entry name" value="SH3_and_anchor"/>
    <property type="match status" value="1"/>
</dbReference>
<evidence type="ECO:0000256" key="1">
    <source>
        <dbReference type="ARBA" id="ARBA00004167"/>
    </source>
</evidence>
<proteinExistence type="predicted"/>
<evidence type="ECO:0000256" key="3">
    <source>
        <dbReference type="ARBA" id="ARBA00022729"/>
    </source>
</evidence>
<feature type="coiled-coil region" evidence="6">
    <location>
        <begin position="150"/>
        <end position="212"/>
    </location>
</feature>
<evidence type="ECO:0000313" key="11">
    <source>
        <dbReference type="Proteomes" id="UP001152467"/>
    </source>
</evidence>
<dbReference type="Proteomes" id="UP001152467">
    <property type="component" value="Unassembled WGS sequence"/>
</dbReference>
<evidence type="ECO:0000256" key="2">
    <source>
        <dbReference type="ARBA" id="ARBA00022692"/>
    </source>
</evidence>
<name>A0A9W4QZ15_9GAMM</name>
<accession>A0A9W4QZ15</accession>
<comment type="subcellular location">
    <subcellularLocation>
        <location evidence="1">Membrane</location>
        <topology evidence="1">Single-pass membrane protein</topology>
    </subcellularLocation>
</comment>
<feature type="domain" description="SH3b" evidence="8">
    <location>
        <begin position="76"/>
        <end position="144"/>
    </location>
</feature>
<dbReference type="SMART" id="SM00287">
    <property type="entry name" value="SH3b"/>
    <property type="match status" value="1"/>
</dbReference>
<keyword evidence="5 7" id="KW-0472">Membrane</keyword>